<reference evidence="2 3" key="1">
    <citation type="submission" date="2018-11" db="EMBL/GenBank/DDBJ databases">
        <title>Haplotype-resolved cattle genomes.</title>
        <authorList>
            <person name="Low W.Y."/>
            <person name="Tearle R."/>
            <person name="Bickhart D.M."/>
            <person name="Rosen B.D."/>
            <person name="Koren S."/>
            <person name="Rhie A."/>
            <person name="Hiendleder S."/>
            <person name="Phillippy A.M."/>
            <person name="Smith T.P.L."/>
            <person name="Williams J.L."/>
        </authorList>
    </citation>
    <scope>NUCLEOTIDE SEQUENCE [LARGE SCALE GENOMIC DNA]</scope>
</reference>
<evidence type="ECO:0000313" key="3">
    <source>
        <dbReference type="Proteomes" id="UP000429181"/>
    </source>
</evidence>
<evidence type="ECO:0000313" key="1">
    <source>
        <dbReference type="Ensembl" id="ENSBIXP00005017187.1"/>
    </source>
</evidence>
<dbReference type="Ensembl" id="ENSBIXT00005028887.1">
    <property type="protein sequence ID" value="ENSBIXP00005017187.1"/>
    <property type="gene ID" value="ENSBIXG00005020661.1"/>
</dbReference>
<organism evidence="1 3">
    <name type="scientific">Bos indicus x Bos taurus</name>
    <name type="common">Hybrid cattle</name>
    <dbReference type="NCBI Taxonomy" id="30522"/>
    <lineage>
        <taxon>Eukaryota</taxon>
        <taxon>Metazoa</taxon>
        <taxon>Chordata</taxon>
        <taxon>Craniata</taxon>
        <taxon>Vertebrata</taxon>
        <taxon>Euteleostomi</taxon>
        <taxon>Mammalia</taxon>
        <taxon>Eutheria</taxon>
        <taxon>Laurasiatheria</taxon>
        <taxon>Artiodactyla</taxon>
        <taxon>Ruminantia</taxon>
        <taxon>Pecora</taxon>
        <taxon>Bovidae</taxon>
        <taxon>Bovinae</taxon>
        <taxon>Bos</taxon>
    </lineage>
</organism>
<dbReference type="Proteomes" id="UP000429181">
    <property type="component" value="Chromosome 4"/>
</dbReference>
<dbReference type="Ensembl" id="ENSBIXT00000027483.1">
    <property type="protein sequence ID" value="ENSBIXP00000036725.1"/>
    <property type="gene ID" value="ENSBIXG00000006195.1"/>
</dbReference>
<sequence length="21" mass="2199">SAGWKKIFGKATELIVAPPGK</sequence>
<dbReference type="Proteomes" id="UP000314981">
    <property type="component" value="Chromosome 4"/>
</dbReference>
<dbReference type="Ensembl" id="ENSBIXT00005048617.1">
    <property type="protein sequence ID" value="ENSBIXP00005038607.1"/>
    <property type="gene ID" value="ENSBIXG00005020688.1"/>
</dbReference>
<evidence type="ECO:0000313" key="2">
    <source>
        <dbReference type="Proteomes" id="UP000314981"/>
    </source>
</evidence>
<reference evidence="1" key="2">
    <citation type="submission" date="2025-05" db="UniProtKB">
        <authorList>
            <consortium name="Ensembl"/>
        </authorList>
    </citation>
    <scope>IDENTIFICATION</scope>
</reference>
<proteinExistence type="predicted"/>
<protein>
    <submittedName>
        <fullName evidence="1">Uncharacterized protein</fullName>
    </submittedName>
</protein>
<dbReference type="AlphaFoldDB" id="A0A4W2GGP9"/>
<keyword evidence="2" id="KW-1185">Reference proteome</keyword>
<name>A0A4W2GGP9_BOBOX</name>
<dbReference type="GeneTree" id="ENSGT00970000197013"/>
<accession>A0A4W2GGP9</accession>